<protein>
    <submittedName>
        <fullName evidence="1">Uncharacterized protein</fullName>
    </submittedName>
</protein>
<gene>
    <name evidence="1" type="ORF">L6164_028096</name>
</gene>
<dbReference type="EMBL" id="CM039436">
    <property type="protein sequence ID" value="KAI4315266.1"/>
    <property type="molecule type" value="Genomic_DNA"/>
</dbReference>
<reference evidence="1 2" key="1">
    <citation type="journal article" date="2022" name="DNA Res.">
        <title>Chromosomal-level genome assembly of the orchid tree Bauhinia variegata (Leguminosae; Cercidoideae) supports the allotetraploid origin hypothesis of Bauhinia.</title>
        <authorList>
            <person name="Zhong Y."/>
            <person name="Chen Y."/>
            <person name="Zheng D."/>
            <person name="Pang J."/>
            <person name="Liu Y."/>
            <person name="Luo S."/>
            <person name="Meng S."/>
            <person name="Qian L."/>
            <person name="Wei D."/>
            <person name="Dai S."/>
            <person name="Zhou R."/>
        </authorList>
    </citation>
    <scope>NUCLEOTIDE SEQUENCE [LARGE SCALE GENOMIC DNA]</scope>
    <source>
        <strain evidence="1">BV-YZ2020</strain>
    </source>
</reference>
<comment type="caution">
    <text evidence="1">The sequence shown here is derived from an EMBL/GenBank/DDBJ whole genome shotgun (WGS) entry which is preliminary data.</text>
</comment>
<name>A0ACB9LVB8_BAUVA</name>
<accession>A0ACB9LVB8</accession>
<sequence>MASSLIFLLLILCSPNSSEMVIMPLTQSISKTQFNSTRHLLKSTSTRSAARFHHQGRLRRQRQQVSLPLSPGSDYTLSFQLGSDPPQPIALYMDTGSDMVWFPCAPFECILCEGKSSPSINTKPHNISRSAAVPCKSPACSAAHSSLPSSDLCAMARCPLESIETSDCSSFSCPPFYYAYGDGSLIARLYRDTLSVSVSSPSLVLKNFTFGCAHTTVGEPTGVAGFGRGLLSLPAQLATLSPQLGNQFSYCLVSHSFDQERLRRPSALIIGRYDKKQKKIGSELAEFVYTSMLENPKHPYFYCVGLVGISVGKKMIPAPEIAKRVDKRGSGGMVVDSGTTFTMLPASLYNSVVAEFDRRVGGIHERASEIEDKTGLGPCYYADKAVQVPTVTVHFVGNDSNVVLPSKNYFYEFFDGGDGRRKKTRVGCLMLMNGGDEAELTGGPGATLGNYQQQGFEVVYDLERKRVGFARRQCASLWDRLNQN</sequence>
<evidence type="ECO:0000313" key="1">
    <source>
        <dbReference type="EMBL" id="KAI4315266.1"/>
    </source>
</evidence>
<evidence type="ECO:0000313" key="2">
    <source>
        <dbReference type="Proteomes" id="UP000828941"/>
    </source>
</evidence>
<dbReference type="Proteomes" id="UP000828941">
    <property type="component" value="Chromosome 11"/>
</dbReference>
<organism evidence="1 2">
    <name type="scientific">Bauhinia variegata</name>
    <name type="common">Purple orchid tree</name>
    <name type="synonym">Phanera variegata</name>
    <dbReference type="NCBI Taxonomy" id="167791"/>
    <lineage>
        <taxon>Eukaryota</taxon>
        <taxon>Viridiplantae</taxon>
        <taxon>Streptophyta</taxon>
        <taxon>Embryophyta</taxon>
        <taxon>Tracheophyta</taxon>
        <taxon>Spermatophyta</taxon>
        <taxon>Magnoliopsida</taxon>
        <taxon>eudicotyledons</taxon>
        <taxon>Gunneridae</taxon>
        <taxon>Pentapetalae</taxon>
        <taxon>rosids</taxon>
        <taxon>fabids</taxon>
        <taxon>Fabales</taxon>
        <taxon>Fabaceae</taxon>
        <taxon>Cercidoideae</taxon>
        <taxon>Cercideae</taxon>
        <taxon>Bauhiniinae</taxon>
        <taxon>Bauhinia</taxon>
    </lineage>
</organism>
<proteinExistence type="predicted"/>
<keyword evidence="2" id="KW-1185">Reference proteome</keyword>